<evidence type="ECO:0000259" key="2">
    <source>
        <dbReference type="Pfam" id="PF05368"/>
    </source>
</evidence>
<keyword evidence="1" id="KW-0812">Transmembrane</keyword>
<dbReference type="Pfam" id="PF05368">
    <property type="entry name" value="NmrA"/>
    <property type="match status" value="1"/>
</dbReference>
<organism evidence="3 4">
    <name type="scientific">Flammeovirga pectinis</name>
    <dbReference type="NCBI Taxonomy" id="2494373"/>
    <lineage>
        <taxon>Bacteria</taxon>
        <taxon>Pseudomonadati</taxon>
        <taxon>Bacteroidota</taxon>
        <taxon>Cytophagia</taxon>
        <taxon>Cytophagales</taxon>
        <taxon>Flammeovirgaceae</taxon>
        <taxon>Flammeovirga</taxon>
    </lineage>
</organism>
<dbReference type="InterPro" id="IPR021295">
    <property type="entry name" value="DUF2867"/>
</dbReference>
<accession>A0A3S9P5Z3</accession>
<evidence type="ECO:0000313" key="4">
    <source>
        <dbReference type="Proteomes" id="UP000267268"/>
    </source>
</evidence>
<proteinExistence type="predicted"/>
<keyword evidence="1" id="KW-0472">Membrane</keyword>
<dbReference type="SUPFAM" id="SSF51735">
    <property type="entry name" value="NAD(P)-binding Rossmann-fold domains"/>
    <property type="match status" value="1"/>
</dbReference>
<dbReference type="PANTHER" id="PTHR12126:SF11">
    <property type="entry name" value="NADH DEHYDROGENASE [UBIQUINONE] 1 ALPHA SUBCOMPLEX SUBUNIT 9, MITOCHONDRIAL"/>
    <property type="match status" value="1"/>
</dbReference>
<dbReference type="RefSeq" id="WP_126616466.1">
    <property type="nucleotide sequence ID" value="NZ_CP034562.1"/>
</dbReference>
<gene>
    <name evidence="3" type="ORF">EI427_15730</name>
</gene>
<keyword evidence="4" id="KW-1185">Reference proteome</keyword>
<dbReference type="KEGG" id="fll:EI427_15730"/>
<name>A0A3S9P5Z3_9BACT</name>
<dbReference type="GO" id="GO:0044877">
    <property type="term" value="F:protein-containing complex binding"/>
    <property type="evidence" value="ECO:0007669"/>
    <property type="project" value="TreeGrafter"/>
</dbReference>
<feature type="domain" description="NmrA-like" evidence="2">
    <location>
        <begin position="2"/>
        <end position="151"/>
    </location>
</feature>
<dbReference type="InterPro" id="IPR036291">
    <property type="entry name" value="NAD(P)-bd_dom_sf"/>
</dbReference>
<feature type="transmembrane region" description="Helical" evidence="1">
    <location>
        <begin position="457"/>
        <end position="474"/>
    </location>
</feature>
<keyword evidence="1" id="KW-1133">Transmembrane helix</keyword>
<dbReference type="Gene3D" id="3.40.50.720">
    <property type="entry name" value="NAD(P)-binding Rossmann-like Domain"/>
    <property type="match status" value="1"/>
</dbReference>
<sequence length="484" mass="56004">MKILLTGSTGYIGRRLLPLLVKKGHHIVCVCRDPRRFDYEDFDESFLSNVTVVKGDLLDSKSLNNLPQDIDLAYYLVHSMSNSFSSFETLEEKAATNFRDYIKTTLCQQTIYLGGIANSKQLSRHLKSRLSVEDRLRESGVPLTVLRAAIIIGSGSASFEIIRDLVEKLPVMIAPKWLKTRCQPISIRNVMDYLTGVIHKEEAYNKVFDIGGKDVLDYKQMLLRFAKARNLYRKIFVVPVFTPNLSSYWLYFVTSTTYTLARSLVESMGNEVICENSDIQDIVPVKLYSYEEALDMAFQRIAQNEVVSSWKESIIGPIREDFLDLIQVPKHGCFVDIRRFKFERPITEVIDNIWAIGGDRGWYYGTWLWRIRGVMDKMVGGVGLRRGRRSPTELKTGEALDFWRVILADKKHQRLLLFAEMKLPGEAWLEFRIKNKNGVQWLEQKATFRPLGIWGRLYWYIVFPFHLFVFPNMAKNILAFKSTK</sequence>
<dbReference type="AlphaFoldDB" id="A0A3S9P5Z3"/>
<dbReference type="Proteomes" id="UP000267268">
    <property type="component" value="Chromosome 1"/>
</dbReference>
<dbReference type="Pfam" id="PF11066">
    <property type="entry name" value="DUF2867"/>
    <property type="match status" value="1"/>
</dbReference>
<dbReference type="OrthoDB" id="9774199at2"/>
<dbReference type="InterPro" id="IPR008030">
    <property type="entry name" value="NmrA-like"/>
</dbReference>
<protein>
    <submittedName>
        <fullName evidence="3">SDR family oxidoreductase</fullName>
    </submittedName>
</protein>
<evidence type="ECO:0000313" key="3">
    <source>
        <dbReference type="EMBL" id="AZQ63621.1"/>
    </source>
</evidence>
<dbReference type="EMBL" id="CP034562">
    <property type="protein sequence ID" value="AZQ63621.1"/>
    <property type="molecule type" value="Genomic_DNA"/>
</dbReference>
<reference evidence="3 4" key="1">
    <citation type="submission" date="2018-12" db="EMBL/GenBank/DDBJ databases">
        <title>Flammeovirga pectinis sp. nov., isolated from the gut of the Korean scallop, Patinopecten yessoensis.</title>
        <authorList>
            <person name="Bae J.-W."/>
            <person name="Jeong Y.-S."/>
            <person name="Kang W."/>
        </authorList>
    </citation>
    <scope>NUCLEOTIDE SEQUENCE [LARGE SCALE GENOMIC DNA]</scope>
    <source>
        <strain evidence="3 4">L12M1</strain>
    </source>
</reference>
<evidence type="ECO:0000256" key="1">
    <source>
        <dbReference type="SAM" id="Phobius"/>
    </source>
</evidence>
<dbReference type="InterPro" id="IPR051207">
    <property type="entry name" value="ComplexI_NDUFA9_subunit"/>
</dbReference>
<dbReference type="PANTHER" id="PTHR12126">
    <property type="entry name" value="NADH-UBIQUINONE OXIDOREDUCTASE 39 KDA SUBUNIT-RELATED"/>
    <property type="match status" value="1"/>
</dbReference>